<evidence type="ECO:0000313" key="3">
    <source>
        <dbReference type="EMBL" id="KAF2105168.1"/>
    </source>
</evidence>
<organism evidence="3 4">
    <name type="scientific">Lophiotrema nucula</name>
    <dbReference type="NCBI Taxonomy" id="690887"/>
    <lineage>
        <taxon>Eukaryota</taxon>
        <taxon>Fungi</taxon>
        <taxon>Dikarya</taxon>
        <taxon>Ascomycota</taxon>
        <taxon>Pezizomycotina</taxon>
        <taxon>Dothideomycetes</taxon>
        <taxon>Pleosporomycetidae</taxon>
        <taxon>Pleosporales</taxon>
        <taxon>Lophiotremataceae</taxon>
        <taxon>Lophiotrema</taxon>
    </lineage>
</organism>
<dbReference type="OrthoDB" id="5382699at2759"/>
<feature type="transmembrane region" description="Helical" evidence="2">
    <location>
        <begin position="435"/>
        <end position="463"/>
    </location>
</feature>
<feature type="transmembrane region" description="Helical" evidence="2">
    <location>
        <begin position="410"/>
        <end position="429"/>
    </location>
</feature>
<name>A0A6A5YGA1_9PLEO</name>
<keyword evidence="2" id="KW-0472">Membrane</keyword>
<dbReference type="Proteomes" id="UP000799770">
    <property type="component" value="Unassembled WGS sequence"/>
</dbReference>
<keyword evidence="4" id="KW-1185">Reference proteome</keyword>
<sequence length="538" mass="58241">MENTEEKIAYHLHSETIEFVLFATCGILNSGMTRIYTLLSAIISLPMAVGAPIARRNYPSLATSNPSYANFISTPSNDTTVKADIAHFGGPGLGFNAWSHRATIIRSSGTAAMCTGNLSVALGDVGAAYQASSSGSTTLLTLLPTAGALVGAPAKELWVLWNLVPVAGFFSLALSLGGNIAPHQVSDYANLEDFSYSDMRSTSAEKLNPRRESNLSSKAENDETEADVVRAAEQFANHVHARAMDPQGSDKTLKILLGIFSLCVWISLIVVACHLLQAGAIIVWWCTAVNWTFCWYAVTIAASILEFIANNPLARSWTIRVSRAPQLRISPDAPSVIPVNESSNQASQQSALLSDWRKHKPDVIDGLNEGYNTVGQVIMDPNAPWSASKDPFYVMISCGGVRKYQTMLRLFSKLFSVGTFTFSTALFASSSLVQITIATVVMTLILGAGVLGRVTAMWISAIIMRDKPVLHRIVKNKKDASVFMEAVLRQEGLVCEVLGHVVVNGMCVKRRSKYTWDRILGVLAPPFDLTKIAVPPSP</sequence>
<dbReference type="AlphaFoldDB" id="A0A6A5YGA1"/>
<evidence type="ECO:0000313" key="4">
    <source>
        <dbReference type="Proteomes" id="UP000799770"/>
    </source>
</evidence>
<keyword evidence="2" id="KW-0812">Transmembrane</keyword>
<evidence type="ECO:0000256" key="1">
    <source>
        <dbReference type="SAM" id="MobiDB-lite"/>
    </source>
</evidence>
<protein>
    <submittedName>
        <fullName evidence="3">Uncharacterized protein</fullName>
    </submittedName>
</protein>
<feature type="transmembrane region" description="Helical" evidence="2">
    <location>
        <begin position="255"/>
        <end position="276"/>
    </location>
</feature>
<reference evidence="3" key="1">
    <citation type="journal article" date="2020" name="Stud. Mycol.">
        <title>101 Dothideomycetes genomes: a test case for predicting lifestyles and emergence of pathogens.</title>
        <authorList>
            <person name="Haridas S."/>
            <person name="Albert R."/>
            <person name="Binder M."/>
            <person name="Bloem J."/>
            <person name="Labutti K."/>
            <person name="Salamov A."/>
            <person name="Andreopoulos B."/>
            <person name="Baker S."/>
            <person name="Barry K."/>
            <person name="Bills G."/>
            <person name="Bluhm B."/>
            <person name="Cannon C."/>
            <person name="Castanera R."/>
            <person name="Culley D."/>
            <person name="Daum C."/>
            <person name="Ezra D."/>
            <person name="Gonzalez J."/>
            <person name="Henrissat B."/>
            <person name="Kuo A."/>
            <person name="Liang C."/>
            <person name="Lipzen A."/>
            <person name="Lutzoni F."/>
            <person name="Magnuson J."/>
            <person name="Mondo S."/>
            <person name="Nolan M."/>
            <person name="Ohm R."/>
            <person name="Pangilinan J."/>
            <person name="Park H.-J."/>
            <person name="Ramirez L."/>
            <person name="Alfaro M."/>
            <person name="Sun H."/>
            <person name="Tritt A."/>
            <person name="Yoshinaga Y."/>
            <person name="Zwiers L.-H."/>
            <person name="Turgeon B."/>
            <person name="Goodwin S."/>
            <person name="Spatafora J."/>
            <person name="Crous P."/>
            <person name="Grigoriev I."/>
        </authorList>
    </citation>
    <scope>NUCLEOTIDE SEQUENCE</scope>
    <source>
        <strain evidence="3">CBS 627.86</strain>
    </source>
</reference>
<dbReference type="EMBL" id="ML977414">
    <property type="protein sequence ID" value="KAF2105168.1"/>
    <property type="molecule type" value="Genomic_DNA"/>
</dbReference>
<proteinExistence type="predicted"/>
<feature type="region of interest" description="Disordered" evidence="1">
    <location>
        <begin position="202"/>
        <end position="222"/>
    </location>
</feature>
<feature type="transmembrane region" description="Helical" evidence="2">
    <location>
        <begin position="282"/>
        <end position="305"/>
    </location>
</feature>
<feature type="transmembrane region" description="Helical" evidence="2">
    <location>
        <begin position="35"/>
        <end position="54"/>
    </location>
</feature>
<gene>
    <name evidence="3" type="ORF">BDV96DRAFT_535432</name>
</gene>
<accession>A0A6A5YGA1</accession>
<evidence type="ECO:0000256" key="2">
    <source>
        <dbReference type="SAM" id="Phobius"/>
    </source>
</evidence>
<keyword evidence="2" id="KW-1133">Transmembrane helix</keyword>